<evidence type="ECO:0000313" key="2">
    <source>
        <dbReference type="EMBL" id="PVD20185.1"/>
    </source>
</evidence>
<feature type="compositionally biased region" description="Basic and acidic residues" evidence="1">
    <location>
        <begin position="1"/>
        <end position="12"/>
    </location>
</feature>
<evidence type="ECO:0000256" key="1">
    <source>
        <dbReference type="SAM" id="MobiDB-lite"/>
    </source>
</evidence>
<proteinExistence type="predicted"/>
<gene>
    <name evidence="2" type="ORF">C0Q70_20681</name>
</gene>
<reference evidence="2 3" key="1">
    <citation type="submission" date="2018-04" db="EMBL/GenBank/DDBJ databases">
        <title>The genome of golden apple snail Pomacea canaliculata provides insight into stress tolerance and invasive adaptation.</title>
        <authorList>
            <person name="Liu C."/>
            <person name="Liu B."/>
            <person name="Ren Y."/>
            <person name="Zhang Y."/>
            <person name="Wang H."/>
            <person name="Li S."/>
            <person name="Jiang F."/>
            <person name="Yin L."/>
            <person name="Zhang G."/>
            <person name="Qian W."/>
            <person name="Fan W."/>
        </authorList>
    </citation>
    <scope>NUCLEOTIDE SEQUENCE [LARGE SCALE GENOMIC DNA]</scope>
    <source>
        <strain evidence="2">SZHN2017</strain>
        <tissue evidence="2">Muscle</tissue>
    </source>
</reference>
<protein>
    <submittedName>
        <fullName evidence="2">Uncharacterized protein</fullName>
    </submittedName>
</protein>
<accession>A0A2T7NGA5</accession>
<dbReference type="AlphaFoldDB" id="A0A2T7NGA5"/>
<organism evidence="2 3">
    <name type="scientific">Pomacea canaliculata</name>
    <name type="common">Golden apple snail</name>
    <dbReference type="NCBI Taxonomy" id="400727"/>
    <lineage>
        <taxon>Eukaryota</taxon>
        <taxon>Metazoa</taxon>
        <taxon>Spiralia</taxon>
        <taxon>Lophotrochozoa</taxon>
        <taxon>Mollusca</taxon>
        <taxon>Gastropoda</taxon>
        <taxon>Caenogastropoda</taxon>
        <taxon>Architaenioglossa</taxon>
        <taxon>Ampullarioidea</taxon>
        <taxon>Ampullariidae</taxon>
        <taxon>Pomacea</taxon>
    </lineage>
</organism>
<name>A0A2T7NGA5_POMCA</name>
<sequence length="97" mass="10587">MNGGEDRGDKRTRQCGSSRKKSDLAGPQLRPPVGLIVVDVVLSRQRWLALLLLGDEVEVGGWFTDSQTTLVHSYRLRCAQVLAVQGEATQVLGQAAR</sequence>
<evidence type="ECO:0000313" key="3">
    <source>
        <dbReference type="Proteomes" id="UP000245119"/>
    </source>
</evidence>
<keyword evidence="3" id="KW-1185">Reference proteome</keyword>
<comment type="caution">
    <text evidence="2">The sequence shown here is derived from an EMBL/GenBank/DDBJ whole genome shotgun (WGS) entry which is preliminary data.</text>
</comment>
<dbReference type="EMBL" id="PZQS01000013">
    <property type="protein sequence ID" value="PVD20185.1"/>
    <property type="molecule type" value="Genomic_DNA"/>
</dbReference>
<dbReference type="Proteomes" id="UP000245119">
    <property type="component" value="Linkage Group LG13"/>
</dbReference>
<feature type="region of interest" description="Disordered" evidence="1">
    <location>
        <begin position="1"/>
        <end position="30"/>
    </location>
</feature>